<evidence type="ECO:0000313" key="3">
    <source>
        <dbReference type="Proteomes" id="UP000004535"/>
    </source>
</evidence>
<reference evidence="2 3" key="1">
    <citation type="journal article" date="2012" name="J. Bacteriol.">
        <title>Draft Genome Sequence Determination for Cystic Fibrosis and Chronic Granulomatous Disease Burkholderia multivorans Isolates.</title>
        <authorList>
            <person name="Varga J.J."/>
            <person name="Losada L."/>
            <person name="Zelazny A.M."/>
            <person name="Brinkac L."/>
            <person name="Harkins D."/>
            <person name="Radune D."/>
            <person name="Hostetler J."/>
            <person name="Sampaio E.P."/>
            <person name="Ronning C.M."/>
            <person name="Nierman W.C."/>
            <person name="Greenberg D.E."/>
            <person name="Holland S.M."/>
            <person name="Goldberg J.B."/>
        </authorList>
    </citation>
    <scope>NUCLEOTIDE SEQUENCE [LARGE SCALE GENOMIC DNA]</scope>
    <source>
        <strain evidence="2 3">CGD2</strain>
    </source>
</reference>
<proteinExistence type="predicted"/>
<gene>
    <name evidence="2" type="ORF">BURMUCGD2_0811</name>
</gene>
<dbReference type="AlphaFoldDB" id="B9BTK8"/>
<evidence type="ECO:0000313" key="2">
    <source>
        <dbReference type="EMBL" id="EEE05776.1"/>
    </source>
</evidence>
<feature type="region of interest" description="Disordered" evidence="1">
    <location>
        <begin position="44"/>
        <end position="80"/>
    </location>
</feature>
<evidence type="ECO:0000256" key="1">
    <source>
        <dbReference type="SAM" id="MobiDB-lite"/>
    </source>
</evidence>
<protein>
    <submittedName>
        <fullName evidence="2">Uncharacterized protein</fullName>
    </submittedName>
</protein>
<name>B9BTK8_9BURK</name>
<feature type="compositionally biased region" description="Basic and acidic residues" evidence="1">
    <location>
        <begin position="54"/>
        <end position="66"/>
    </location>
</feature>
<comment type="caution">
    <text evidence="2">The sequence shown here is derived from an EMBL/GenBank/DDBJ whole genome shotgun (WGS) entry which is preliminary data.</text>
</comment>
<sequence>MRAMARAQCAKAFRCALAHVDATFRARGPPRRVGCIRSGIAADRSRGRAAVTGRRSDGRGAAERVRGAMPPSRGVRPEQI</sequence>
<accession>B9BTK8</accession>
<dbReference type="Proteomes" id="UP000004535">
    <property type="component" value="Unassembled WGS sequence"/>
</dbReference>
<dbReference type="EMBL" id="ACFC01000008">
    <property type="protein sequence ID" value="EEE05776.1"/>
    <property type="molecule type" value="Genomic_DNA"/>
</dbReference>
<organism evidence="2 3">
    <name type="scientific">Burkholderia multivorans CGD2</name>
    <dbReference type="NCBI Taxonomy" id="513052"/>
    <lineage>
        <taxon>Bacteria</taxon>
        <taxon>Pseudomonadati</taxon>
        <taxon>Pseudomonadota</taxon>
        <taxon>Betaproteobacteria</taxon>
        <taxon>Burkholderiales</taxon>
        <taxon>Burkholderiaceae</taxon>
        <taxon>Burkholderia</taxon>
        <taxon>Burkholderia cepacia complex</taxon>
    </lineage>
</organism>